<comment type="similarity">
    <text evidence="2">Belongs to the SusD family.</text>
</comment>
<dbReference type="GO" id="GO:0009279">
    <property type="term" value="C:cell outer membrane"/>
    <property type="evidence" value="ECO:0007669"/>
    <property type="project" value="UniProtKB-SubCell"/>
</dbReference>
<dbReference type="InterPro" id="IPR033985">
    <property type="entry name" value="SusD-like_N"/>
</dbReference>
<evidence type="ECO:0000313" key="8">
    <source>
        <dbReference type="EMBL" id="SDI46775.1"/>
    </source>
</evidence>
<accession>A0A1G8KTF2</accession>
<reference evidence="9" key="1">
    <citation type="submission" date="2016-10" db="EMBL/GenBank/DDBJ databases">
        <authorList>
            <person name="Varghese N."/>
            <person name="Submissions S."/>
        </authorList>
    </citation>
    <scope>NUCLEOTIDE SEQUENCE [LARGE SCALE GENOMIC DNA]</scope>
    <source>
        <strain evidence="9">NLAE-zl-C57</strain>
    </source>
</reference>
<organism evidence="8 9">
    <name type="scientific">Bacteroides ovatus</name>
    <dbReference type="NCBI Taxonomy" id="28116"/>
    <lineage>
        <taxon>Bacteria</taxon>
        <taxon>Pseudomonadati</taxon>
        <taxon>Bacteroidota</taxon>
        <taxon>Bacteroidia</taxon>
        <taxon>Bacteroidales</taxon>
        <taxon>Bacteroidaceae</taxon>
        <taxon>Bacteroides</taxon>
    </lineage>
</organism>
<dbReference type="RefSeq" id="WP_074638338.1">
    <property type="nucleotide sequence ID" value="NZ_FNDO01000047.1"/>
</dbReference>
<evidence type="ECO:0000259" key="6">
    <source>
        <dbReference type="Pfam" id="PF07980"/>
    </source>
</evidence>
<comment type="subcellular location">
    <subcellularLocation>
        <location evidence="1">Cell outer membrane</location>
    </subcellularLocation>
</comment>
<keyword evidence="4" id="KW-0472">Membrane</keyword>
<dbReference type="SUPFAM" id="SSF48452">
    <property type="entry name" value="TPR-like"/>
    <property type="match status" value="1"/>
</dbReference>
<dbReference type="Proteomes" id="UP000181870">
    <property type="component" value="Unassembled WGS sequence"/>
</dbReference>
<proteinExistence type="inferred from homology"/>
<dbReference type="PROSITE" id="PS51257">
    <property type="entry name" value="PROKAR_LIPOPROTEIN"/>
    <property type="match status" value="1"/>
</dbReference>
<evidence type="ECO:0000256" key="2">
    <source>
        <dbReference type="ARBA" id="ARBA00006275"/>
    </source>
</evidence>
<evidence type="ECO:0000313" key="9">
    <source>
        <dbReference type="Proteomes" id="UP000181870"/>
    </source>
</evidence>
<dbReference type="InterPro" id="IPR011990">
    <property type="entry name" value="TPR-like_helical_dom_sf"/>
</dbReference>
<gene>
    <name evidence="8" type="ORF">SAMN05192582_104719</name>
</gene>
<dbReference type="Gene3D" id="1.25.40.390">
    <property type="match status" value="1"/>
</dbReference>
<dbReference type="AlphaFoldDB" id="A0A1G8KTF2"/>
<dbReference type="Pfam" id="PF14322">
    <property type="entry name" value="SusD-like_3"/>
    <property type="match status" value="1"/>
</dbReference>
<protein>
    <submittedName>
        <fullName evidence="8">Starch-binding associating with outer membrane</fullName>
    </submittedName>
</protein>
<dbReference type="InterPro" id="IPR012944">
    <property type="entry name" value="SusD_RagB_dom"/>
</dbReference>
<dbReference type="EMBL" id="FNDO01000047">
    <property type="protein sequence ID" value="SDI46775.1"/>
    <property type="molecule type" value="Genomic_DNA"/>
</dbReference>
<name>A0A1G8KTF2_BACOV</name>
<feature type="domain" description="SusD-like N-terminal" evidence="7">
    <location>
        <begin position="115"/>
        <end position="227"/>
    </location>
</feature>
<dbReference type="Pfam" id="PF07980">
    <property type="entry name" value="SusD_RagB"/>
    <property type="match status" value="1"/>
</dbReference>
<evidence type="ECO:0000256" key="4">
    <source>
        <dbReference type="ARBA" id="ARBA00023136"/>
    </source>
</evidence>
<sequence length="629" mass="72153">MKNKCTYILVGLMLFLTGCEDFLDKREDAGGLDETAIYASYESIRGFLDKVYSKLDTYNCMVSRDAGSYGRTYVGAMADEMGVVYNNTVFNKFFSGAWLLTGKSENVTEIGNGSLTPIGRAYPALRIVNRVIENIDKVPLTEEQRNEILGQAYFYRAWFYFQVIKRYGGMPIIDRVFAGGDDDLPRVTYHESSEWMVSDIDKAIAMLPDTWEAMHYGRPTKLAALAFKEMALLYDASPLMQNDLDAVVVKEYDKERAKKAAQAAWAAISYMKKNESLTGVRLATKEEYTNIFWFPDTELKRAEHIWMCRNIQGTTNRSMCIRAFWLYGDMTGQTGAESMAMSCPTLNAANMYERQGEDGIYYPIDDPRSGYQFDPEHAFVRRDPRFYNNILIPGDEWGTYKDGAPHYIRLWVGCSAYNQYLTNSNTNARELSGFMCRKFLWPEANQKHTGSTSGAVTYIGKIAQTVFIRVSQLYLDFAEASFEATGSATAKVEGCDMSAVEALDLIRDRIGVTPLPSDIVSDPVEFRKAYRRERGVELMFEHHRWWDLRRWMIMHEVFKAPFPLKGVRFHPVGSYGDKAGNYTRPASFTYEEFEMTKEVRNFSNMRNYWYPLPQHDVDALRNLKQNPGW</sequence>
<evidence type="ECO:0000256" key="3">
    <source>
        <dbReference type="ARBA" id="ARBA00022729"/>
    </source>
</evidence>
<evidence type="ECO:0000256" key="1">
    <source>
        <dbReference type="ARBA" id="ARBA00004442"/>
    </source>
</evidence>
<keyword evidence="3" id="KW-0732">Signal</keyword>
<keyword evidence="5" id="KW-0998">Cell outer membrane</keyword>
<evidence type="ECO:0000259" key="7">
    <source>
        <dbReference type="Pfam" id="PF14322"/>
    </source>
</evidence>
<evidence type="ECO:0000256" key="5">
    <source>
        <dbReference type="ARBA" id="ARBA00023237"/>
    </source>
</evidence>
<feature type="domain" description="RagB/SusD" evidence="6">
    <location>
        <begin position="303"/>
        <end position="629"/>
    </location>
</feature>